<feature type="non-terminal residue" evidence="4">
    <location>
        <position position="1"/>
    </location>
</feature>
<dbReference type="AlphaFoldDB" id="A0A8J4BR74"/>
<accession>A0A8J4BR74</accession>
<dbReference type="InterPro" id="IPR011009">
    <property type="entry name" value="Kinase-like_dom_sf"/>
</dbReference>
<evidence type="ECO:0000259" key="3">
    <source>
        <dbReference type="PROSITE" id="PS50011"/>
    </source>
</evidence>
<keyword evidence="1" id="KW-0547">Nucleotide-binding</keyword>
<evidence type="ECO:0000313" key="5">
    <source>
        <dbReference type="Proteomes" id="UP000747399"/>
    </source>
</evidence>
<feature type="compositionally biased region" description="Low complexity" evidence="2">
    <location>
        <begin position="36"/>
        <end position="61"/>
    </location>
</feature>
<dbReference type="GO" id="GO:0005524">
    <property type="term" value="F:ATP binding"/>
    <property type="evidence" value="ECO:0007669"/>
    <property type="project" value="UniProtKB-UniRule"/>
</dbReference>
<feature type="binding site" evidence="1">
    <location>
        <position position="149"/>
    </location>
    <ligand>
        <name>ATP</name>
        <dbReference type="ChEBI" id="CHEBI:30616"/>
    </ligand>
</feature>
<dbReference type="Gene3D" id="3.30.200.20">
    <property type="entry name" value="Phosphorylase Kinase, domain 1"/>
    <property type="match status" value="1"/>
</dbReference>
<dbReference type="InterPro" id="IPR017441">
    <property type="entry name" value="Protein_kinase_ATP_BS"/>
</dbReference>
<dbReference type="InterPro" id="IPR000719">
    <property type="entry name" value="Prot_kinase_dom"/>
</dbReference>
<feature type="domain" description="Protein kinase" evidence="3">
    <location>
        <begin position="122"/>
        <end position="205"/>
    </location>
</feature>
<dbReference type="PROSITE" id="PS50011">
    <property type="entry name" value="PROTEIN_KINASE_DOM"/>
    <property type="match status" value="1"/>
</dbReference>
<keyword evidence="5" id="KW-1185">Reference proteome</keyword>
<dbReference type="SUPFAM" id="SSF56112">
    <property type="entry name" value="Protein kinase-like (PK-like)"/>
    <property type="match status" value="1"/>
</dbReference>
<organism evidence="4 5">
    <name type="scientific">Volvox africanus</name>
    <dbReference type="NCBI Taxonomy" id="51714"/>
    <lineage>
        <taxon>Eukaryota</taxon>
        <taxon>Viridiplantae</taxon>
        <taxon>Chlorophyta</taxon>
        <taxon>core chlorophytes</taxon>
        <taxon>Chlorophyceae</taxon>
        <taxon>CS clade</taxon>
        <taxon>Chlamydomonadales</taxon>
        <taxon>Volvocaceae</taxon>
        <taxon>Volvox</taxon>
    </lineage>
</organism>
<dbReference type="EMBL" id="BNCO01000102">
    <property type="protein sequence ID" value="GIL67672.1"/>
    <property type="molecule type" value="Genomic_DNA"/>
</dbReference>
<evidence type="ECO:0000256" key="1">
    <source>
        <dbReference type="PROSITE-ProRule" id="PRU10141"/>
    </source>
</evidence>
<dbReference type="PROSITE" id="PS00107">
    <property type="entry name" value="PROTEIN_KINASE_ATP"/>
    <property type="match status" value="1"/>
</dbReference>
<sequence>MMQPVSIASTGGKSDGKRSGSGSGKQLHECRVLSKVASQVVQQSRASASSGRGGSSISSRRASSHRTSNRAKPQDQQQDAATSYVTTETGSGVHGGGGGGDGAVPAETCFANLSYIYPEELSLLQDELGSGTGGKVFKCKYGITDVAIKVFDINYLENNNEAIQKFKDEAKLNMLLTFHPNIIGFMGKLTMYIQFPFPSPSLSPP</sequence>
<evidence type="ECO:0000313" key="4">
    <source>
        <dbReference type="EMBL" id="GIL67672.1"/>
    </source>
</evidence>
<reference evidence="4" key="1">
    <citation type="journal article" date="2021" name="Proc. Natl. Acad. Sci. U.S.A.">
        <title>Three genomes in the algal genus Volvox reveal the fate of a haploid sex-determining region after a transition to homothallism.</title>
        <authorList>
            <person name="Yamamoto K."/>
            <person name="Hamaji T."/>
            <person name="Kawai-Toyooka H."/>
            <person name="Matsuzaki R."/>
            <person name="Takahashi F."/>
            <person name="Nishimura Y."/>
            <person name="Kawachi M."/>
            <person name="Noguchi H."/>
            <person name="Minakuchi Y."/>
            <person name="Umen J.G."/>
            <person name="Toyoda A."/>
            <person name="Nozaki H."/>
        </authorList>
    </citation>
    <scope>NUCLEOTIDE SEQUENCE</scope>
    <source>
        <strain evidence="4">NIES-3780</strain>
    </source>
</reference>
<name>A0A8J4BR74_9CHLO</name>
<dbReference type="Proteomes" id="UP000747399">
    <property type="component" value="Unassembled WGS sequence"/>
</dbReference>
<feature type="compositionally biased region" description="Polar residues" evidence="2">
    <location>
        <begin position="70"/>
        <end position="89"/>
    </location>
</feature>
<protein>
    <recommendedName>
        <fullName evidence="3">Protein kinase domain-containing protein</fullName>
    </recommendedName>
</protein>
<evidence type="ECO:0000256" key="2">
    <source>
        <dbReference type="SAM" id="MobiDB-lite"/>
    </source>
</evidence>
<keyword evidence="1" id="KW-0067">ATP-binding</keyword>
<feature type="region of interest" description="Disordered" evidence="2">
    <location>
        <begin position="1"/>
        <end position="99"/>
    </location>
</feature>
<dbReference type="GO" id="GO:0004672">
    <property type="term" value="F:protein kinase activity"/>
    <property type="evidence" value="ECO:0007669"/>
    <property type="project" value="InterPro"/>
</dbReference>
<gene>
    <name evidence="4" type="ORF">Vafri_21009</name>
</gene>
<proteinExistence type="predicted"/>
<comment type="caution">
    <text evidence="4">The sequence shown here is derived from an EMBL/GenBank/DDBJ whole genome shotgun (WGS) entry which is preliminary data.</text>
</comment>